<dbReference type="EMBL" id="CP006943">
    <property type="protein sequence ID" value="AHG75143.1"/>
    <property type="molecule type" value="Genomic_DNA"/>
</dbReference>
<keyword evidence="2" id="KW-1185">Reference proteome</keyword>
<gene>
    <name evidence="1" type="ORF">X808_6200</name>
</gene>
<sequence>MLVLFLLDDLALIVKNYAFLTACKSKKLFEYAFKQLYLLLRSTVN</sequence>
<dbReference type="HOGENOM" id="CLU_3201756_0_0_6"/>
<reference evidence="1 2" key="1">
    <citation type="submission" date="2013-12" db="EMBL/GenBank/DDBJ databases">
        <title>Annotation of the Mannheimia varigena USDA-ARS-USMARC-1296 complete genome.</title>
        <authorList>
            <person name="Harhay G.P."/>
            <person name="Clawson M.L."/>
            <person name="Murray R.W."/>
            <person name="Lubbers B.V."/>
            <person name="Heaton M.P."/>
            <person name="Chitko-Mckown C.G."/>
            <person name="Harhay D.M."/>
            <person name="Smith T.P.L."/>
        </authorList>
    </citation>
    <scope>NUCLEOTIDE SEQUENCE [LARGE SCALE GENOMIC DNA]</scope>
    <source>
        <strain evidence="1 2">USDA-ARS-USMARC-1296</strain>
    </source>
</reference>
<dbReference type="KEGG" id="mvi:X808_6200"/>
<proteinExistence type="predicted"/>
<dbReference type="PATRIC" id="fig|1433287.3.peg.616"/>
<dbReference type="Proteomes" id="UP000066995">
    <property type="component" value="Chromosome"/>
</dbReference>
<organism evidence="1 2">
    <name type="scientific">Mannheimia varigena USDA-ARS-USMARC-1296</name>
    <dbReference type="NCBI Taxonomy" id="1433287"/>
    <lineage>
        <taxon>Bacteria</taxon>
        <taxon>Pseudomonadati</taxon>
        <taxon>Pseudomonadota</taxon>
        <taxon>Gammaproteobacteria</taxon>
        <taxon>Pasteurellales</taxon>
        <taxon>Pasteurellaceae</taxon>
        <taxon>Mannheimia</taxon>
    </lineage>
</organism>
<evidence type="ECO:0000313" key="1">
    <source>
        <dbReference type="EMBL" id="AHG75143.1"/>
    </source>
</evidence>
<accession>W0QD24</accession>
<name>W0QD24_9PAST</name>
<protein>
    <submittedName>
        <fullName evidence="1">Uncharacterized protein</fullName>
    </submittedName>
</protein>
<evidence type="ECO:0000313" key="2">
    <source>
        <dbReference type="Proteomes" id="UP000066995"/>
    </source>
</evidence>
<dbReference type="AlphaFoldDB" id="W0QD24"/>